<sequence length="127" mass="14513">MCQVSRGEENEEEGTVGGVLPSAERQRRCEGSNRSLEDCSPHLTFSTIKVLVEKCTPVSTKEYFPNTRPITPAQHTWKHSLRLTDTMKHIFSLHIHRRHLSLELLESPLRTGLAMLTFRIPTRSFAN</sequence>
<dbReference type="EMBL" id="VSRR010007733">
    <property type="protein sequence ID" value="MPC47433.1"/>
    <property type="molecule type" value="Genomic_DNA"/>
</dbReference>
<accession>A0A5B7FQZ9</accession>
<gene>
    <name evidence="2" type="ORF">E2C01_041179</name>
</gene>
<proteinExistence type="predicted"/>
<evidence type="ECO:0000313" key="2">
    <source>
        <dbReference type="EMBL" id="MPC47433.1"/>
    </source>
</evidence>
<evidence type="ECO:0000256" key="1">
    <source>
        <dbReference type="SAM" id="MobiDB-lite"/>
    </source>
</evidence>
<feature type="region of interest" description="Disordered" evidence="1">
    <location>
        <begin position="1"/>
        <end position="38"/>
    </location>
</feature>
<name>A0A5B7FQZ9_PORTR</name>
<protein>
    <submittedName>
        <fullName evidence="2">Uncharacterized protein</fullName>
    </submittedName>
</protein>
<feature type="compositionally biased region" description="Basic and acidic residues" evidence="1">
    <location>
        <begin position="24"/>
        <end position="38"/>
    </location>
</feature>
<keyword evidence="3" id="KW-1185">Reference proteome</keyword>
<dbReference type="Proteomes" id="UP000324222">
    <property type="component" value="Unassembled WGS sequence"/>
</dbReference>
<evidence type="ECO:0000313" key="3">
    <source>
        <dbReference type="Proteomes" id="UP000324222"/>
    </source>
</evidence>
<dbReference type="AlphaFoldDB" id="A0A5B7FQZ9"/>
<organism evidence="2 3">
    <name type="scientific">Portunus trituberculatus</name>
    <name type="common">Swimming crab</name>
    <name type="synonym">Neptunus trituberculatus</name>
    <dbReference type="NCBI Taxonomy" id="210409"/>
    <lineage>
        <taxon>Eukaryota</taxon>
        <taxon>Metazoa</taxon>
        <taxon>Ecdysozoa</taxon>
        <taxon>Arthropoda</taxon>
        <taxon>Crustacea</taxon>
        <taxon>Multicrustacea</taxon>
        <taxon>Malacostraca</taxon>
        <taxon>Eumalacostraca</taxon>
        <taxon>Eucarida</taxon>
        <taxon>Decapoda</taxon>
        <taxon>Pleocyemata</taxon>
        <taxon>Brachyura</taxon>
        <taxon>Eubrachyura</taxon>
        <taxon>Portunoidea</taxon>
        <taxon>Portunidae</taxon>
        <taxon>Portuninae</taxon>
        <taxon>Portunus</taxon>
    </lineage>
</organism>
<reference evidence="2 3" key="1">
    <citation type="submission" date="2019-05" db="EMBL/GenBank/DDBJ databases">
        <title>Another draft genome of Portunus trituberculatus and its Hox gene families provides insights of decapod evolution.</title>
        <authorList>
            <person name="Jeong J.-H."/>
            <person name="Song I."/>
            <person name="Kim S."/>
            <person name="Choi T."/>
            <person name="Kim D."/>
            <person name="Ryu S."/>
            <person name="Kim W."/>
        </authorList>
    </citation>
    <scope>NUCLEOTIDE SEQUENCE [LARGE SCALE GENOMIC DNA]</scope>
    <source>
        <tissue evidence="2">Muscle</tissue>
    </source>
</reference>
<comment type="caution">
    <text evidence="2">The sequence shown here is derived from an EMBL/GenBank/DDBJ whole genome shotgun (WGS) entry which is preliminary data.</text>
</comment>